<keyword evidence="3" id="KW-1185">Reference proteome</keyword>
<comment type="caution">
    <text evidence="2">The sequence shown here is derived from an EMBL/GenBank/DDBJ whole genome shotgun (WGS) entry which is preliminary data.</text>
</comment>
<organism evidence="2 3">
    <name type="scientific">Clostridium malenominatum</name>
    <dbReference type="NCBI Taxonomy" id="1539"/>
    <lineage>
        <taxon>Bacteria</taxon>
        <taxon>Bacillati</taxon>
        <taxon>Bacillota</taxon>
        <taxon>Clostridia</taxon>
        <taxon>Eubacteriales</taxon>
        <taxon>Clostridiaceae</taxon>
        <taxon>Clostridium</taxon>
    </lineage>
</organism>
<dbReference type="RefSeq" id="WP_343771003.1">
    <property type="nucleotide sequence ID" value="NZ_BAAACF010000006.1"/>
</dbReference>
<keyword evidence="1" id="KW-0175">Coiled coil</keyword>
<evidence type="ECO:0000313" key="2">
    <source>
        <dbReference type="EMBL" id="GAA0729763.1"/>
    </source>
</evidence>
<gene>
    <name evidence="2" type="ORF">GCM10008905_30220</name>
</gene>
<proteinExistence type="predicted"/>
<dbReference type="EMBL" id="BAAACF010000006">
    <property type="protein sequence ID" value="GAA0729763.1"/>
    <property type="molecule type" value="Genomic_DNA"/>
</dbReference>
<sequence length="107" mass="12530">MDKLISIINSIIDLTIKFVNKTKVKMEKVKSETLEKIKLFLQKRKAIKTIYNPTLIELSKKETFYKEEIKGLKKLHNDLENKILSIENSNELLEEKIKLLGDLLTKN</sequence>
<feature type="coiled-coil region" evidence="1">
    <location>
        <begin position="62"/>
        <end position="96"/>
    </location>
</feature>
<protein>
    <submittedName>
        <fullName evidence="2">Uncharacterized protein</fullName>
    </submittedName>
</protein>
<evidence type="ECO:0000256" key="1">
    <source>
        <dbReference type="SAM" id="Coils"/>
    </source>
</evidence>
<accession>A0ABN1J5Y3</accession>
<dbReference type="Proteomes" id="UP001500339">
    <property type="component" value="Unassembled WGS sequence"/>
</dbReference>
<evidence type="ECO:0000313" key="3">
    <source>
        <dbReference type="Proteomes" id="UP001500339"/>
    </source>
</evidence>
<name>A0ABN1J5Y3_9CLOT</name>
<reference evidence="2 3" key="1">
    <citation type="journal article" date="2019" name="Int. J. Syst. Evol. Microbiol.">
        <title>The Global Catalogue of Microorganisms (GCM) 10K type strain sequencing project: providing services to taxonomists for standard genome sequencing and annotation.</title>
        <authorList>
            <consortium name="The Broad Institute Genomics Platform"/>
            <consortium name="The Broad Institute Genome Sequencing Center for Infectious Disease"/>
            <person name="Wu L."/>
            <person name="Ma J."/>
        </authorList>
    </citation>
    <scope>NUCLEOTIDE SEQUENCE [LARGE SCALE GENOMIC DNA]</scope>
    <source>
        <strain evidence="2 3">JCM 1405</strain>
    </source>
</reference>